<evidence type="ECO:0000259" key="1">
    <source>
        <dbReference type="Pfam" id="PF07143"/>
    </source>
</evidence>
<evidence type="ECO:0000313" key="2">
    <source>
        <dbReference type="EMBL" id="KAA9152320.1"/>
    </source>
</evidence>
<gene>
    <name evidence="2" type="ORF">FPZ12_037185</name>
</gene>
<dbReference type="RefSeq" id="WP_144753297.1">
    <property type="nucleotide sequence ID" value="NZ_VMNW02000089.1"/>
</dbReference>
<reference evidence="2" key="1">
    <citation type="submission" date="2019-09" db="EMBL/GenBank/DDBJ databases">
        <authorList>
            <person name="Teo W.F.A."/>
            <person name="Duangmal K."/>
        </authorList>
    </citation>
    <scope>NUCLEOTIDE SEQUENCE [LARGE SCALE GENOMIC DNA]</scope>
    <source>
        <strain evidence="2">K81G1</strain>
    </source>
</reference>
<name>A0A5N0USG9_9PSEU</name>
<comment type="caution">
    <text evidence="2">The sequence shown here is derived from an EMBL/GenBank/DDBJ whole genome shotgun (WGS) entry which is preliminary data.</text>
</comment>
<dbReference type="SUPFAM" id="SSF159245">
    <property type="entry name" value="AttH-like"/>
    <property type="match status" value="1"/>
</dbReference>
<dbReference type="Gene3D" id="2.40.370.10">
    <property type="entry name" value="AttH-like domain"/>
    <property type="match status" value="1"/>
</dbReference>
<organism evidence="2 3">
    <name type="scientific">Amycolatopsis acidicola</name>
    <dbReference type="NCBI Taxonomy" id="2596893"/>
    <lineage>
        <taxon>Bacteria</taxon>
        <taxon>Bacillati</taxon>
        <taxon>Actinomycetota</taxon>
        <taxon>Actinomycetes</taxon>
        <taxon>Pseudonocardiales</taxon>
        <taxon>Pseudonocardiaceae</taxon>
        <taxon>Amycolatopsis</taxon>
    </lineage>
</organism>
<proteinExistence type="predicted"/>
<feature type="domain" description="AttH" evidence="1">
    <location>
        <begin position="80"/>
        <end position="190"/>
    </location>
</feature>
<dbReference type="Pfam" id="PF07143">
    <property type="entry name" value="CrtC"/>
    <property type="match status" value="1"/>
</dbReference>
<evidence type="ECO:0000313" key="3">
    <source>
        <dbReference type="Proteomes" id="UP000319769"/>
    </source>
</evidence>
<sequence length="348" mass="39143">MRIVETWTGPGRRDEVITPLAPEGNAAHLEQHRNAFEHWYFDAHLDDGHIIVGFLQTRELMSRKPGVELHVYAPDGTRREVIRRYPESAVKASRASCDVRIGDNHAVAEFPADGLPVHRLHLAEGDLVFDLTFENEVPGWMPGEGKTTYGDKEYFAWAVGAPRAKVTGTVHIGETKLTASGRGYHDHNWGVGDMKRIIDHWYWGRLYTEDFTLVYAAVLTSPKYQASWATPLMIAHHDKLVLSTGEVDVRPGERKFNGIANRDYPTSLRLSVADQVDLRLDVREIVHAHDLLSDVPVARSPLVKPLVNRFLARPGYFRFRSDFTLSANVDGGAHELTGSTLHEMVALR</sequence>
<dbReference type="AlphaFoldDB" id="A0A5N0USG9"/>
<dbReference type="OrthoDB" id="5491608at2"/>
<dbReference type="EMBL" id="VMNW02000089">
    <property type="protein sequence ID" value="KAA9152320.1"/>
    <property type="molecule type" value="Genomic_DNA"/>
</dbReference>
<dbReference type="Proteomes" id="UP000319769">
    <property type="component" value="Unassembled WGS sequence"/>
</dbReference>
<keyword evidence="3" id="KW-1185">Reference proteome</keyword>
<protein>
    <recommendedName>
        <fullName evidence="1">AttH domain-containing protein</fullName>
    </recommendedName>
</protein>
<dbReference type="InterPro" id="IPR023374">
    <property type="entry name" value="AttH-like_dom_sf"/>
</dbReference>
<accession>A0A5N0USG9</accession>
<dbReference type="InterPro" id="IPR010791">
    <property type="entry name" value="AttH_dom"/>
</dbReference>